<dbReference type="InterPro" id="IPR041712">
    <property type="entry name" value="DHPS-like_MBL-fold"/>
</dbReference>
<proteinExistence type="predicted"/>
<dbReference type="PANTHER" id="PTHR13754">
    <property type="entry name" value="METALLO-BETA-LACTAMASE SUPERFAMILY PROTEIN"/>
    <property type="match status" value="1"/>
</dbReference>
<name>A0AAE3RAB5_9BACT</name>
<dbReference type="GO" id="GO:0016740">
    <property type="term" value="F:transferase activity"/>
    <property type="evidence" value="ECO:0007669"/>
    <property type="project" value="TreeGrafter"/>
</dbReference>
<dbReference type="InterPro" id="IPR052926">
    <property type="entry name" value="Metallo-beta-lactamase_dom"/>
</dbReference>
<dbReference type="AlphaFoldDB" id="A0AAE3RAB5"/>
<gene>
    <name evidence="2" type="ORF">QNI22_23490</name>
</gene>
<dbReference type="CDD" id="cd07713">
    <property type="entry name" value="DHPS-like_MBL-fold"/>
    <property type="match status" value="1"/>
</dbReference>
<evidence type="ECO:0000313" key="2">
    <source>
        <dbReference type="EMBL" id="MDJ1503648.1"/>
    </source>
</evidence>
<dbReference type="PANTHER" id="PTHR13754:SF13">
    <property type="entry name" value="METALLO-BETA-LACTAMASE SUPERFAMILY PROTEIN (AFU_ORTHOLOGUE AFUA_3G07630)"/>
    <property type="match status" value="1"/>
</dbReference>
<keyword evidence="3" id="KW-1185">Reference proteome</keyword>
<sequence>MSQLYKTHVCTFFLILVCGIGWGQTQNRVTILVDAFGKSDALKQDWGFAALVEYNGKRILFDTGNDSESFAYNVKTLNVDLKRLDLVVISHRHGDHTDGLHHLLKINPKVKIYTPNDEYFGGPTPPAFFRRPVDSLPAHMRYFKGKVPKQIPHGSPWKSANLVRVDSVTELMPGIRLVRNISQTKFFSETPELSLAIDTPQGQVLLVGCSHPGIETILTSMTIPEKPVHVVIGGLHMVNADEKEANRLAQALLEKWKIKNIAPGHCTGEVTFSALQQHFGKNYLYAGVGTILDLP</sequence>
<evidence type="ECO:0000313" key="3">
    <source>
        <dbReference type="Proteomes" id="UP001232063"/>
    </source>
</evidence>
<dbReference type="Pfam" id="PF00753">
    <property type="entry name" value="Lactamase_B"/>
    <property type="match status" value="1"/>
</dbReference>
<accession>A0AAE3RAB5</accession>
<dbReference type="Proteomes" id="UP001232063">
    <property type="component" value="Unassembled WGS sequence"/>
</dbReference>
<dbReference type="InterPro" id="IPR036866">
    <property type="entry name" value="RibonucZ/Hydroxyglut_hydro"/>
</dbReference>
<dbReference type="RefSeq" id="WP_314514264.1">
    <property type="nucleotide sequence ID" value="NZ_JASJOU010000009.1"/>
</dbReference>
<organism evidence="2 3">
    <name type="scientific">Xanthocytophaga agilis</name>
    <dbReference type="NCBI Taxonomy" id="3048010"/>
    <lineage>
        <taxon>Bacteria</taxon>
        <taxon>Pseudomonadati</taxon>
        <taxon>Bacteroidota</taxon>
        <taxon>Cytophagia</taxon>
        <taxon>Cytophagales</taxon>
        <taxon>Rhodocytophagaceae</taxon>
        <taxon>Xanthocytophaga</taxon>
    </lineage>
</organism>
<dbReference type="Gene3D" id="3.60.15.10">
    <property type="entry name" value="Ribonuclease Z/Hydroxyacylglutathione hydrolase-like"/>
    <property type="match status" value="1"/>
</dbReference>
<dbReference type="SMART" id="SM00849">
    <property type="entry name" value="Lactamase_B"/>
    <property type="match status" value="1"/>
</dbReference>
<protein>
    <submittedName>
        <fullName evidence="2">MBL fold metallo-hydrolase</fullName>
    </submittedName>
</protein>
<dbReference type="InterPro" id="IPR001279">
    <property type="entry name" value="Metallo-B-lactamas"/>
</dbReference>
<comment type="caution">
    <text evidence="2">The sequence shown here is derived from an EMBL/GenBank/DDBJ whole genome shotgun (WGS) entry which is preliminary data.</text>
</comment>
<feature type="domain" description="Metallo-beta-lactamase" evidence="1">
    <location>
        <begin position="46"/>
        <end position="265"/>
    </location>
</feature>
<reference evidence="2" key="1">
    <citation type="submission" date="2023-05" db="EMBL/GenBank/DDBJ databases">
        <authorList>
            <person name="Zhang X."/>
        </authorList>
    </citation>
    <scope>NUCLEOTIDE SEQUENCE</scope>
    <source>
        <strain evidence="2">BD1B2-1</strain>
    </source>
</reference>
<evidence type="ECO:0000259" key="1">
    <source>
        <dbReference type="SMART" id="SM00849"/>
    </source>
</evidence>
<dbReference type="SUPFAM" id="SSF56281">
    <property type="entry name" value="Metallo-hydrolase/oxidoreductase"/>
    <property type="match status" value="1"/>
</dbReference>
<dbReference type="EMBL" id="JASJOU010000009">
    <property type="protein sequence ID" value="MDJ1503648.1"/>
    <property type="molecule type" value="Genomic_DNA"/>
</dbReference>